<dbReference type="SMART" id="SM00582">
    <property type="entry name" value="RPR"/>
    <property type="match status" value="1"/>
</dbReference>
<dbReference type="InterPro" id="IPR035979">
    <property type="entry name" value="RBD_domain_sf"/>
</dbReference>
<evidence type="ECO:0000256" key="2">
    <source>
        <dbReference type="PROSITE-ProRule" id="PRU00176"/>
    </source>
</evidence>
<evidence type="ECO:0008006" key="8">
    <source>
        <dbReference type="Google" id="ProtNLM"/>
    </source>
</evidence>
<proteinExistence type="predicted"/>
<keyword evidence="7" id="KW-1185">Reference proteome</keyword>
<evidence type="ECO:0000256" key="1">
    <source>
        <dbReference type="ARBA" id="ARBA00022884"/>
    </source>
</evidence>
<feature type="region of interest" description="Disordered" evidence="3">
    <location>
        <begin position="320"/>
        <end position="345"/>
    </location>
</feature>
<comment type="caution">
    <text evidence="6">The sequence shown here is derived from an EMBL/GenBank/DDBJ whole genome shotgun (WGS) entry which is preliminary data.</text>
</comment>
<dbReference type="CDD" id="cd12462">
    <property type="entry name" value="RRM_SCAF8"/>
    <property type="match status" value="1"/>
</dbReference>
<dbReference type="SMART" id="SM00360">
    <property type="entry name" value="RRM"/>
    <property type="match status" value="1"/>
</dbReference>
<evidence type="ECO:0000313" key="7">
    <source>
        <dbReference type="Proteomes" id="UP000516260"/>
    </source>
</evidence>
<evidence type="ECO:0000259" key="4">
    <source>
        <dbReference type="PROSITE" id="PS50102"/>
    </source>
</evidence>
<dbReference type="InterPro" id="IPR008942">
    <property type="entry name" value="ENTH_VHS"/>
</dbReference>
<feature type="compositionally biased region" description="Basic and acidic residues" evidence="3">
    <location>
        <begin position="326"/>
        <end position="337"/>
    </location>
</feature>
<sequence length="655" mass="72814">MEAVKAFNIEVCGNDFTFVQRKNDVSSNSEAPRNLYSLNEYKPPISKAKMTQITKSGIKAIKFYKHVVQSVEKFIQKCKPEYKVPGLYVIDSIVRQSRHQFGAEKDVFAPRFSKNIIATFQHLYRCPSDDKSKIVRVLNLWQKNAVFKSDIIQPLLDLAAGIPPPSVTPVMPGSAAQVNNTTPGRSTQMKEKTSIPLQFTSGLFNITPLCVCAGTPATPATPANIVQGLPDWASQINNTDTVAAVAQILQSPQGQQLQQLVQSLQLQQQKPQPSLLQALDAGLVVQLQALTAQLTAAATANSLNPLEQRVSSFNKKLLGPFDFGTDSERNEEAKKDSSSSQLPMVSEPINSSLFHQLAEQLQQQNLEQFQKQLLEHQQHQQKTISIEGQDSLFGPDNCVASTQNSSQAQLPETDNKLDDSIDNQQQDMDLDEGPDGLEEENFEADEKKTMSARFQNTFKVAFSADDCFLRPSSVCSTTLWVGQVDKKATQQDLTNLFEEFGQIESINMIPPRGCAYICMVHRQDAYRARQKLSTGSFKIGSKVIKIAWALNKGVKQEYKQFWDVDLGVTYIPWEKVKVDDLDGFAEGGIIDQETVNDEWEAVKIAEQAKDVISQQLSAESAAAANSQPETFNQQVTMMPVQVLKAHSRFVQSFLL</sequence>
<dbReference type="CDD" id="cd17004">
    <property type="entry name" value="CID_SCAF8"/>
    <property type="match status" value="1"/>
</dbReference>
<dbReference type="InterPro" id="IPR006569">
    <property type="entry name" value="CID_dom"/>
</dbReference>
<dbReference type="PROSITE" id="PS50102">
    <property type="entry name" value="RRM"/>
    <property type="match status" value="1"/>
</dbReference>
<dbReference type="Proteomes" id="UP000516260">
    <property type="component" value="Chromosome 18"/>
</dbReference>
<feature type="domain" description="CID" evidence="5">
    <location>
        <begin position="23"/>
        <end position="163"/>
    </location>
</feature>
<dbReference type="SUPFAM" id="SSF54928">
    <property type="entry name" value="RNA-binding domain, RBD"/>
    <property type="match status" value="1"/>
</dbReference>
<dbReference type="Pfam" id="PF00076">
    <property type="entry name" value="RRM_1"/>
    <property type="match status" value="1"/>
</dbReference>
<evidence type="ECO:0000259" key="5">
    <source>
        <dbReference type="PROSITE" id="PS51391"/>
    </source>
</evidence>
<dbReference type="PANTHER" id="PTHR23140:SF1">
    <property type="entry name" value="SR-RELATED CTD ASSOCIATED FACTOR 8"/>
    <property type="match status" value="1"/>
</dbReference>
<dbReference type="AlphaFoldDB" id="A0A4Z2BUI1"/>
<feature type="domain" description="RRM" evidence="4">
    <location>
        <begin position="477"/>
        <end position="551"/>
    </location>
</feature>
<feature type="region of interest" description="Disordered" evidence="3">
    <location>
        <begin position="395"/>
        <end position="437"/>
    </location>
</feature>
<dbReference type="InterPro" id="IPR000504">
    <property type="entry name" value="RRM_dom"/>
</dbReference>
<keyword evidence="1 2" id="KW-0694">RNA-binding</keyword>
<accession>A0A4Z2BUI1</accession>
<gene>
    <name evidence="6" type="ORF">fugu_016705</name>
</gene>
<dbReference type="Gene3D" id="3.30.70.330">
    <property type="match status" value="1"/>
</dbReference>
<dbReference type="InterPro" id="IPR012677">
    <property type="entry name" value="Nucleotide-bd_a/b_plait_sf"/>
</dbReference>
<reference evidence="6 7" key="1">
    <citation type="submission" date="2019-04" db="EMBL/GenBank/DDBJ databases">
        <title>The sequence and de novo assembly of Takifugu bimaculatus genome using PacBio and Hi-C technologies.</title>
        <authorList>
            <person name="Xu P."/>
            <person name="Liu B."/>
            <person name="Zhou Z."/>
        </authorList>
    </citation>
    <scope>NUCLEOTIDE SEQUENCE [LARGE SCALE GENOMIC DNA]</scope>
    <source>
        <strain evidence="6">TB-2018</strain>
        <tissue evidence="6">Muscle</tissue>
    </source>
</reference>
<dbReference type="SUPFAM" id="SSF48464">
    <property type="entry name" value="ENTH/VHS domain"/>
    <property type="match status" value="1"/>
</dbReference>
<feature type="compositionally biased region" description="Acidic residues" evidence="3">
    <location>
        <begin position="428"/>
        <end position="437"/>
    </location>
</feature>
<evidence type="ECO:0000313" key="6">
    <source>
        <dbReference type="EMBL" id="TNM95622.1"/>
    </source>
</evidence>
<dbReference type="GO" id="GO:0003723">
    <property type="term" value="F:RNA binding"/>
    <property type="evidence" value="ECO:0007669"/>
    <property type="project" value="UniProtKB-UniRule"/>
</dbReference>
<dbReference type="InterPro" id="IPR034370">
    <property type="entry name" value="SCAF8_RRM"/>
</dbReference>
<dbReference type="EMBL" id="SWLE01000010">
    <property type="protein sequence ID" value="TNM95622.1"/>
    <property type="molecule type" value="Genomic_DNA"/>
</dbReference>
<dbReference type="InterPro" id="IPR051485">
    <property type="entry name" value="SR-CTD_assoc_factor"/>
</dbReference>
<dbReference type="PANTHER" id="PTHR23140">
    <property type="entry name" value="RNA PROCESSING PROTEIN LD23810P"/>
    <property type="match status" value="1"/>
</dbReference>
<evidence type="ECO:0000256" key="3">
    <source>
        <dbReference type="SAM" id="MobiDB-lite"/>
    </source>
</evidence>
<name>A0A4Z2BUI1_9TELE</name>
<dbReference type="Gene3D" id="1.25.40.90">
    <property type="match status" value="1"/>
</dbReference>
<feature type="compositionally biased region" description="Polar residues" evidence="3">
    <location>
        <begin position="399"/>
        <end position="412"/>
    </location>
</feature>
<dbReference type="Pfam" id="PF04818">
    <property type="entry name" value="CID"/>
    <property type="match status" value="1"/>
</dbReference>
<protein>
    <recommendedName>
        <fullName evidence="8">Protein SCAF8</fullName>
    </recommendedName>
</protein>
<organism evidence="6 7">
    <name type="scientific">Takifugu bimaculatus</name>
    <dbReference type="NCBI Taxonomy" id="433685"/>
    <lineage>
        <taxon>Eukaryota</taxon>
        <taxon>Metazoa</taxon>
        <taxon>Chordata</taxon>
        <taxon>Craniata</taxon>
        <taxon>Vertebrata</taxon>
        <taxon>Euteleostomi</taxon>
        <taxon>Actinopterygii</taxon>
        <taxon>Neopterygii</taxon>
        <taxon>Teleostei</taxon>
        <taxon>Neoteleostei</taxon>
        <taxon>Acanthomorphata</taxon>
        <taxon>Eupercaria</taxon>
        <taxon>Tetraodontiformes</taxon>
        <taxon>Tetradontoidea</taxon>
        <taxon>Tetraodontidae</taxon>
        <taxon>Takifugu</taxon>
    </lineage>
</organism>
<dbReference type="GO" id="GO:0005634">
    <property type="term" value="C:nucleus"/>
    <property type="evidence" value="ECO:0007669"/>
    <property type="project" value="TreeGrafter"/>
</dbReference>
<dbReference type="PROSITE" id="PS51391">
    <property type="entry name" value="CID"/>
    <property type="match status" value="1"/>
</dbReference>
<dbReference type="FunFam" id="1.25.40.90:FF:000004">
    <property type="entry name" value="splicing factor, arginine/serine-rich 15"/>
    <property type="match status" value="1"/>
</dbReference>